<dbReference type="EMBL" id="CBAT010000105">
    <property type="protein sequence ID" value="CCZ87014.1"/>
    <property type="molecule type" value="Genomic_DNA"/>
</dbReference>
<proteinExistence type="predicted"/>
<dbReference type="Proteomes" id="UP000018372">
    <property type="component" value="Unassembled WGS sequence"/>
</dbReference>
<gene>
    <name evidence="2" type="ORF">BN536_01847</name>
</gene>
<keyword evidence="1" id="KW-0732">Signal</keyword>
<sequence length="243" mass="27669">MKSFECIPHCIMLICLWTISIALQAQSRECPYCKGTGKIVKNISASQFGVRTEVKVKCRECGIYYFPSTGHTHIHCSHCRGTGKIGTTAKESSSSMDEYNPESPLAAWGREVASTARYGLPVSQQEDVAFKSFAQINPEGAKNYIAWRNILNATAVYYNRCAAMLTTTPVQDIDQIYLNAEKQLRQYSTGLNLPQDLYTIANQLARQYYNSYISYRKYCADMINLQNIKERAIDWQLQQNLFY</sequence>
<evidence type="ECO:0000256" key="1">
    <source>
        <dbReference type="SAM" id="SignalP"/>
    </source>
</evidence>
<evidence type="ECO:0000313" key="2">
    <source>
        <dbReference type="EMBL" id="CCZ87014.1"/>
    </source>
</evidence>
<evidence type="ECO:0000313" key="3">
    <source>
        <dbReference type="Proteomes" id="UP000018372"/>
    </source>
</evidence>
<feature type="chain" id="PRO_5004407045" evidence="1">
    <location>
        <begin position="26"/>
        <end position="243"/>
    </location>
</feature>
<organism evidence="2 3">
    <name type="scientific">Phocaeicola plebeius CAG:211</name>
    <dbReference type="NCBI Taxonomy" id="1263052"/>
    <lineage>
        <taxon>Bacteria</taxon>
        <taxon>Pseudomonadati</taxon>
        <taxon>Bacteroidota</taxon>
        <taxon>Bacteroidia</taxon>
        <taxon>Bacteroidales</taxon>
        <taxon>Bacteroidaceae</taxon>
        <taxon>Phocaeicola</taxon>
    </lineage>
</organism>
<comment type="caution">
    <text evidence="2">The sequence shown here is derived from an EMBL/GenBank/DDBJ whole genome shotgun (WGS) entry which is preliminary data.</text>
</comment>
<accession>R5VGM4</accession>
<protein>
    <submittedName>
        <fullName evidence="2">Uncharacterized protein</fullName>
    </submittedName>
</protein>
<reference evidence="2" key="1">
    <citation type="submission" date="2012-11" db="EMBL/GenBank/DDBJ databases">
        <title>Dependencies among metagenomic species, viruses, plasmids and units of genetic variation.</title>
        <authorList>
            <person name="Nielsen H.B."/>
            <person name="Almeida M."/>
            <person name="Juncker A.S."/>
            <person name="Rasmussen S."/>
            <person name="Li J."/>
            <person name="Sunagawa S."/>
            <person name="Plichta D."/>
            <person name="Gautier L."/>
            <person name="Le Chatelier E."/>
            <person name="Peletier E."/>
            <person name="Bonde I."/>
            <person name="Nielsen T."/>
            <person name="Manichanh C."/>
            <person name="Arumugam M."/>
            <person name="Batto J."/>
            <person name="Santos M.B.Q.D."/>
            <person name="Blom N."/>
            <person name="Borruel N."/>
            <person name="Burgdorf K.S."/>
            <person name="Boumezbeur F."/>
            <person name="Casellas F."/>
            <person name="Dore J."/>
            <person name="Guarner F."/>
            <person name="Hansen T."/>
            <person name="Hildebrand F."/>
            <person name="Kaas R.S."/>
            <person name="Kennedy S."/>
            <person name="Kristiansen K."/>
            <person name="Kultima J.R."/>
            <person name="Leonard P."/>
            <person name="Levenez F."/>
            <person name="Lund O."/>
            <person name="Moumen B."/>
            <person name="Le Paslier D."/>
            <person name="Pons N."/>
            <person name="Pedersen O."/>
            <person name="Prifti E."/>
            <person name="Qin J."/>
            <person name="Raes J."/>
            <person name="Tap J."/>
            <person name="Tims S."/>
            <person name="Ussery D.W."/>
            <person name="Yamada T."/>
            <person name="MetaHit consortium"/>
            <person name="Renault P."/>
            <person name="Sicheritz-Ponten T."/>
            <person name="Bork P."/>
            <person name="Wang J."/>
            <person name="Brunak S."/>
            <person name="Ehrlich S.D."/>
        </authorList>
    </citation>
    <scope>NUCLEOTIDE SEQUENCE [LARGE SCALE GENOMIC DNA]</scope>
</reference>
<feature type="signal peptide" evidence="1">
    <location>
        <begin position="1"/>
        <end position="25"/>
    </location>
</feature>
<dbReference type="RefSeq" id="WP_022054057.1">
    <property type="nucleotide sequence ID" value="NZ_HF998164.1"/>
</dbReference>
<name>R5VGM4_9BACT</name>
<dbReference type="AlphaFoldDB" id="R5VGM4"/>